<reference evidence="2" key="1">
    <citation type="submission" date="2021-01" db="EMBL/GenBank/DDBJ databases">
        <authorList>
            <person name="Corre E."/>
            <person name="Pelletier E."/>
            <person name="Niang G."/>
            <person name="Scheremetjew M."/>
            <person name="Finn R."/>
            <person name="Kale V."/>
            <person name="Holt S."/>
            <person name="Cochrane G."/>
            <person name="Meng A."/>
            <person name="Brown T."/>
            <person name="Cohen L."/>
        </authorList>
    </citation>
    <scope>NUCLEOTIDE SEQUENCE</scope>
    <source>
        <strain evidence="2">OF101</strain>
    </source>
</reference>
<feature type="chain" id="PRO_5031428563" description="FZ domain-containing protein" evidence="1">
    <location>
        <begin position="20"/>
        <end position="265"/>
    </location>
</feature>
<gene>
    <name evidence="2" type="ORF">ACAT0790_LOCUS68080</name>
</gene>
<sequence>MHFLVVFVQLLSCLVFAEASQVQHYSTNAICRQNNCINPIFPGLTDLSMLEASSWQCQSHSKVRKYMQFCEPVVNYNVAVPSPNKSMPLSALVEAQEKAAVTMYFYALSGMNMEPQEFKHPEQSGDQCVQAVWTMVCNTYFPKAEAGCQDGQGSNYLRPCKNVCGAYLQACDVRCCDEGTRCVFDQQVSLAEGGTVQLTGYSDNLGPSAYCTGGTNWDNNSGAPRAAGTLGPGALLAGLLALVLPLARDGPATPEHRSGSQGSRL</sequence>
<dbReference type="AlphaFoldDB" id="A0A7S1SD02"/>
<evidence type="ECO:0000256" key="1">
    <source>
        <dbReference type="SAM" id="SignalP"/>
    </source>
</evidence>
<keyword evidence="1" id="KW-0732">Signal</keyword>
<accession>A0A7S1SD02</accession>
<dbReference type="EMBL" id="HBGE01114133">
    <property type="protein sequence ID" value="CAD9191305.1"/>
    <property type="molecule type" value="Transcribed_RNA"/>
</dbReference>
<name>A0A7S1SD02_ALECA</name>
<evidence type="ECO:0000313" key="2">
    <source>
        <dbReference type="EMBL" id="CAD9191305.1"/>
    </source>
</evidence>
<organism evidence="2">
    <name type="scientific">Alexandrium catenella</name>
    <name type="common">Red tide dinoflagellate</name>
    <name type="synonym">Gonyaulax catenella</name>
    <dbReference type="NCBI Taxonomy" id="2925"/>
    <lineage>
        <taxon>Eukaryota</taxon>
        <taxon>Sar</taxon>
        <taxon>Alveolata</taxon>
        <taxon>Dinophyceae</taxon>
        <taxon>Gonyaulacales</taxon>
        <taxon>Pyrocystaceae</taxon>
        <taxon>Alexandrium</taxon>
    </lineage>
</organism>
<proteinExistence type="predicted"/>
<protein>
    <recommendedName>
        <fullName evidence="3">FZ domain-containing protein</fullName>
    </recommendedName>
</protein>
<evidence type="ECO:0008006" key="3">
    <source>
        <dbReference type="Google" id="ProtNLM"/>
    </source>
</evidence>
<feature type="signal peptide" evidence="1">
    <location>
        <begin position="1"/>
        <end position="19"/>
    </location>
</feature>